<dbReference type="Pfam" id="PF02775">
    <property type="entry name" value="TPP_enzyme_C"/>
    <property type="match status" value="1"/>
</dbReference>
<dbReference type="Proteomes" id="UP000712673">
    <property type="component" value="Unassembled WGS sequence"/>
</dbReference>
<dbReference type="InterPro" id="IPR000399">
    <property type="entry name" value="TPP-bd_CS"/>
</dbReference>
<dbReference type="InterPro" id="IPR012001">
    <property type="entry name" value="Thiamin_PyroP_enz_TPP-bd_dom"/>
</dbReference>
<keyword evidence="2 3" id="KW-0786">Thiamine pyrophosphate</keyword>
<evidence type="ECO:0000256" key="1">
    <source>
        <dbReference type="ARBA" id="ARBA00007812"/>
    </source>
</evidence>
<evidence type="ECO:0000313" key="8">
    <source>
        <dbReference type="Proteomes" id="UP000712673"/>
    </source>
</evidence>
<evidence type="ECO:0000256" key="2">
    <source>
        <dbReference type="ARBA" id="ARBA00023052"/>
    </source>
</evidence>
<dbReference type="PANTHER" id="PTHR18968">
    <property type="entry name" value="THIAMINE PYROPHOSPHATE ENZYMES"/>
    <property type="match status" value="1"/>
</dbReference>
<proteinExistence type="inferred from homology"/>
<dbReference type="InterPro" id="IPR012000">
    <property type="entry name" value="Thiamin_PyroP_enz_cen_dom"/>
</dbReference>
<dbReference type="GO" id="GO:0030976">
    <property type="term" value="F:thiamine pyrophosphate binding"/>
    <property type="evidence" value="ECO:0007669"/>
    <property type="project" value="InterPro"/>
</dbReference>
<dbReference type="SUPFAM" id="SSF52467">
    <property type="entry name" value="DHS-like NAD/FAD-binding domain"/>
    <property type="match status" value="1"/>
</dbReference>
<dbReference type="AlphaFoldDB" id="A0A937W3N7"/>
<name>A0A937W3N7_UNCTE</name>
<dbReference type="SUPFAM" id="SSF52518">
    <property type="entry name" value="Thiamin diphosphate-binding fold (THDP-binding)"/>
    <property type="match status" value="2"/>
</dbReference>
<comment type="similarity">
    <text evidence="1 3">Belongs to the TPP enzyme family.</text>
</comment>
<dbReference type="EMBL" id="VGLS01000356">
    <property type="protein sequence ID" value="MBM3224575.1"/>
    <property type="molecule type" value="Genomic_DNA"/>
</dbReference>
<dbReference type="PROSITE" id="PS00187">
    <property type="entry name" value="TPP_ENZYMES"/>
    <property type="match status" value="1"/>
</dbReference>
<dbReference type="GO" id="GO:0003984">
    <property type="term" value="F:acetolactate synthase activity"/>
    <property type="evidence" value="ECO:0007669"/>
    <property type="project" value="TreeGrafter"/>
</dbReference>
<organism evidence="7 8">
    <name type="scientific">Tectimicrobiota bacterium</name>
    <dbReference type="NCBI Taxonomy" id="2528274"/>
    <lineage>
        <taxon>Bacteria</taxon>
        <taxon>Pseudomonadati</taxon>
        <taxon>Nitrospinota/Tectimicrobiota group</taxon>
        <taxon>Candidatus Tectimicrobiota</taxon>
    </lineage>
</organism>
<dbReference type="Pfam" id="PF02776">
    <property type="entry name" value="TPP_enzyme_N"/>
    <property type="match status" value="1"/>
</dbReference>
<feature type="domain" description="Thiamine pyrophosphate enzyme central" evidence="4">
    <location>
        <begin position="190"/>
        <end position="320"/>
    </location>
</feature>
<comment type="caution">
    <text evidence="7">The sequence shown here is derived from an EMBL/GenBank/DDBJ whole genome shotgun (WGS) entry which is preliminary data.</text>
</comment>
<evidence type="ECO:0000313" key="7">
    <source>
        <dbReference type="EMBL" id="MBM3224575.1"/>
    </source>
</evidence>
<dbReference type="InterPro" id="IPR029035">
    <property type="entry name" value="DHS-like_NAD/FAD-binding_dom"/>
</dbReference>
<evidence type="ECO:0000256" key="3">
    <source>
        <dbReference type="RuleBase" id="RU362132"/>
    </source>
</evidence>
<dbReference type="GO" id="GO:0005948">
    <property type="term" value="C:acetolactate synthase complex"/>
    <property type="evidence" value="ECO:0007669"/>
    <property type="project" value="TreeGrafter"/>
</dbReference>
<dbReference type="PANTHER" id="PTHR18968:SF129">
    <property type="entry name" value="ACETOLACTATE SYNTHASE"/>
    <property type="match status" value="1"/>
</dbReference>
<dbReference type="Gene3D" id="3.40.50.1220">
    <property type="entry name" value="TPP-binding domain"/>
    <property type="match status" value="1"/>
</dbReference>
<dbReference type="Pfam" id="PF00205">
    <property type="entry name" value="TPP_enzyme_M"/>
    <property type="match status" value="1"/>
</dbReference>
<dbReference type="Gene3D" id="3.40.50.970">
    <property type="match status" value="2"/>
</dbReference>
<reference evidence="7" key="1">
    <citation type="submission" date="2019-03" db="EMBL/GenBank/DDBJ databases">
        <title>Lake Tanganyika Metagenome-Assembled Genomes (MAGs).</title>
        <authorList>
            <person name="Tran P."/>
        </authorList>
    </citation>
    <scope>NUCLEOTIDE SEQUENCE</scope>
    <source>
        <strain evidence="7">K_DeepCast_65m_m2_066</strain>
    </source>
</reference>
<evidence type="ECO:0000259" key="4">
    <source>
        <dbReference type="Pfam" id="PF00205"/>
    </source>
</evidence>
<evidence type="ECO:0000259" key="6">
    <source>
        <dbReference type="Pfam" id="PF02776"/>
    </source>
</evidence>
<protein>
    <submittedName>
        <fullName evidence="7">Thiamine pyrophosphate-binding protein</fullName>
    </submittedName>
</protein>
<gene>
    <name evidence="7" type="ORF">FJZ47_12335</name>
</gene>
<feature type="domain" description="Thiamine pyrophosphate enzyme N-terminal TPP-binding" evidence="6">
    <location>
        <begin position="3"/>
        <end position="117"/>
    </location>
</feature>
<dbReference type="GO" id="GO:0050660">
    <property type="term" value="F:flavin adenine dinucleotide binding"/>
    <property type="evidence" value="ECO:0007669"/>
    <property type="project" value="TreeGrafter"/>
</dbReference>
<dbReference type="GO" id="GO:0000287">
    <property type="term" value="F:magnesium ion binding"/>
    <property type="evidence" value="ECO:0007669"/>
    <property type="project" value="InterPro"/>
</dbReference>
<dbReference type="InterPro" id="IPR045229">
    <property type="entry name" value="TPP_enz"/>
</dbReference>
<accession>A0A937W3N7</accession>
<dbReference type="GO" id="GO:0009099">
    <property type="term" value="P:L-valine biosynthetic process"/>
    <property type="evidence" value="ECO:0007669"/>
    <property type="project" value="TreeGrafter"/>
</dbReference>
<feature type="domain" description="Thiamine pyrophosphate enzyme TPP-binding" evidence="5">
    <location>
        <begin position="377"/>
        <end position="522"/>
    </location>
</feature>
<sequence length="544" mass="58512">MTNVATAVIELLAEAGVRHVFGVPSGPWAPYMDAMRLGPVEYVLTSTEAAAGFMATVCGMLTGHPGVCYGTYGPGATNLCTGVGAAFLDRAPVLALTTEAPERMRHRTLQMQIDHQALFRPLTKWSTRLHATNLRQTLRRAVQVATAEVPGPVHLGLPEDLGYQAALPEAGTVPMQWGRPAPAPDAAQLQCLARHLQQAQRPLLVLGLSCLRAPAGWEALGQFIDQQRLPVVLSPMAKGLVHESHPSYVGVLFHALSDIVAETIQEADLVLALGYDPVEFNYEEWLPAAPLLHVDTVPADVDASCHLAAEVVGDLGTVLRFLATLPPLAHRWDLRAIGARRQRLLTTLTAPRPTLAPSQVLTTVQELLPADGFFACDVGAHTHLIGQLWRPSAPRQLLMTNGWSSMGFGIPAALATKLCHPERPVVCVTGDGGFLMMVGEMATAQRLGLPVVFIVLVDRHLQLITHKQQHQGFPRYGTPLFAEAYPPPSHYFGVPATTVHTGAELQAALAQGLQAAGPVIIEALVDPAEYAHLILRPHKGRMAP</sequence>
<dbReference type="InterPro" id="IPR029061">
    <property type="entry name" value="THDP-binding"/>
</dbReference>
<dbReference type="GO" id="GO:0009097">
    <property type="term" value="P:isoleucine biosynthetic process"/>
    <property type="evidence" value="ECO:0007669"/>
    <property type="project" value="TreeGrafter"/>
</dbReference>
<dbReference type="CDD" id="cd07035">
    <property type="entry name" value="TPP_PYR_POX_like"/>
    <property type="match status" value="1"/>
</dbReference>
<dbReference type="InterPro" id="IPR011766">
    <property type="entry name" value="TPP_enzyme_TPP-bd"/>
</dbReference>
<evidence type="ECO:0000259" key="5">
    <source>
        <dbReference type="Pfam" id="PF02775"/>
    </source>
</evidence>